<gene>
    <name evidence="2" type="ORF">FHR36_006836</name>
</gene>
<evidence type="ECO:0000256" key="1">
    <source>
        <dbReference type="SAM" id="Coils"/>
    </source>
</evidence>
<organism evidence="2 3">
    <name type="scientific">Kitasatospora paracochleata</name>
    <dbReference type="NCBI Taxonomy" id="58354"/>
    <lineage>
        <taxon>Bacteria</taxon>
        <taxon>Bacillati</taxon>
        <taxon>Actinomycetota</taxon>
        <taxon>Actinomycetes</taxon>
        <taxon>Kitasatosporales</taxon>
        <taxon>Streptomycetaceae</taxon>
        <taxon>Kitasatospora</taxon>
    </lineage>
</organism>
<evidence type="ECO:0000313" key="3">
    <source>
        <dbReference type="Proteomes" id="UP001206483"/>
    </source>
</evidence>
<feature type="coiled-coil region" evidence="1">
    <location>
        <begin position="69"/>
        <end position="96"/>
    </location>
</feature>
<proteinExistence type="predicted"/>
<evidence type="ECO:0008006" key="4">
    <source>
        <dbReference type="Google" id="ProtNLM"/>
    </source>
</evidence>
<reference evidence="2 3" key="1">
    <citation type="submission" date="2022-06" db="EMBL/GenBank/DDBJ databases">
        <title>Sequencing the genomes of 1000 actinobacteria strains.</title>
        <authorList>
            <person name="Klenk H.-P."/>
        </authorList>
    </citation>
    <scope>NUCLEOTIDE SEQUENCE [LARGE SCALE GENOMIC DNA]</scope>
    <source>
        <strain evidence="2 3">DSM 41656</strain>
    </source>
</reference>
<evidence type="ECO:0000313" key="2">
    <source>
        <dbReference type="EMBL" id="MCP2313637.1"/>
    </source>
</evidence>
<name>A0ABT1J886_9ACTN</name>
<keyword evidence="1" id="KW-0175">Coiled coil</keyword>
<accession>A0ABT1J886</accession>
<keyword evidence="3" id="KW-1185">Reference proteome</keyword>
<dbReference type="EMBL" id="JAMZDX010000007">
    <property type="protein sequence ID" value="MCP2313637.1"/>
    <property type="molecule type" value="Genomic_DNA"/>
</dbReference>
<dbReference type="RefSeq" id="WP_253803683.1">
    <property type="nucleotide sequence ID" value="NZ_BAAAUB010000119.1"/>
</dbReference>
<comment type="caution">
    <text evidence="2">The sequence shown here is derived from an EMBL/GenBank/DDBJ whole genome shotgun (WGS) entry which is preliminary data.</text>
</comment>
<protein>
    <recommendedName>
        <fullName evidence="4">Excreted virulence factor EspC (Type VII ESX diderm)</fullName>
    </recommendedName>
</protein>
<dbReference type="Proteomes" id="UP001206483">
    <property type="component" value="Unassembled WGS sequence"/>
</dbReference>
<sequence length="101" mass="10755">MPYDPGKMLRDTAGTVNGAVEDLALGKAEWGRTWDTANSLEHLQELAAGLAGFLEQADTRVRLASGSDVAEASRLVREAAATAARLKEQIGRARSAFDGVR</sequence>